<evidence type="ECO:0000256" key="3">
    <source>
        <dbReference type="ARBA" id="ARBA00004892"/>
    </source>
</evidence>
<dbReference type="UniPathway" id="UPA00246"/>
<name>A0A1M7NZZ3_9HYPH</name>
<dbReference type="PANTHER" id="PTHR30387">
    <property type="entry name" value="MANNONATE DEHYDRATASE"/>
    <property type="match status" value="1"/>
</dbReference>
<reference evidence="10 11" key="1">
    <citation type="submission" date="2016-11" db="EMBL/GenBank/DDBJ databases">
        <authorList>
            <person name="Jaros S."/>
            <person name="Januszkiewicz K."/>
            <person name="Wedrychowicz H."/>
        </authorList>
    </citation>
    <scope>NUCLEOTIDE SEQUENCE [LARGE SCALE GENOMIC DNA]</scope>
    <source>
        <strain evidence="10 11">DSM 22153</strain>
    </source>
</reference>
<keyword evidence="7 9" id="KW-0464">Manganese</keyword>
<keyword evidence="8 9" id="KW-0456">Lyase</keyword>
<dbReference type="PANTHER" id="PTHR30387:SF2">
    <property type="entry name" value="MANNONATE DEHYDRATASE"/>
    <property type="match status" value="1"/>
</dbReference>
<evidence type="ECO:0000256" key="7">
    <source>
        <dbReference type="ARBA" id="ARBA00023211"/>
    </source>
</evidence>
<comment type="catalytic activity">
    <reaction evidence="1 9">
        <text>D-mannonate = 2-dehydro-3-deoxy-D-gluconate + H2O</text>
        <dbReference type="Rhea" id="RHEA:20097"/>
        <dbReference type="ChEBI" id="CHEBI:15377"/>
        <dbReference type="ChEBI" id="CHEBI:17767"/>
        <dbReference type="ChEBI" id="CHEBI:57990"/>
        <dbReference type="EC" id="4.2.1.8"/>
    </reaction>
</comment>
<dbReference type="InterPro" id="IPR004628">
    <property type="entry name" value="Man_deHydtase"/>
</dbReference>
<dbReference type="Pfam" id="PF03786">
    <property type="entry name" value="UxuA"/>
    <property type="match status" value="1"/>
</dbReference>
<gene>
    <name evidence="9" type="primary">uxuA</name>
    <name evidence="10" type="ORF">SAMN05444272_4075</name>
</gene>
<protein>
    <recommendedName>
        <fullName evidence="5 9">Mannonate dehydratase</fullName>
        <ecNumber evidence="5 9">4.2.1.8</ecNumber>
    </recommendedName>
    <alternativeName>
        <fullName evidence="9">D-mannonate hydro-lyase</fullName>
    </alternativeName>
</protein>
<dbReference type="NCBIfam" id="TIGR00695">
    <property type="entry name" value="uxuA"/>
    <property type="match status" value="1"/>
</dbReference>
<proteinExistence type="inferred from homology"/>
<evidence type="ECO:0000256" key="4">
    <source>
        <dbReference type="ARBA" id="ARBA00007389"/>
    </source>
</evidence>
<evidence type="ECO:0000256" key="6">
    <source>
        <dbReference type="ARBA" id="ARBA00023004"/>
    </source>
</evidence>
<dbReference type="STRING" id="735517.SAMN05444272_4075"/>
<comment type="function">
    <text evidence="2 9">Catalyzes the dehydration of D-mannonate.</text>
</comment>
<comment type="pathway">
    <text evidence="3 9">Carbohydrate metabolism; pentose and glucuronate interconversion.</text>
</comment>
<dbReference type="RefSeq" id="WP_073015177.1">
    <property type="nucleotide sequence ID" value="NZ_FRBW01000005.1"/>
</dbReference>
<organism evidence="10 11">
    <name type="scientific">Roseibium suaedae</name>
    <dbReference type="NCBI Taxonomy" id="735517"/>
    <lineage>
        <taxon>Bacteria</taxon>
        <taxon>Pseudomonadati</taxon>
        <taxon>Pseudomonadota</taxon>
        <taxon>Alphaproteobacteria</taxon>
        <taxon>Hyphomicrobiales</taxon>
        <taxon>Stappiaceae</taxon>
        <taxon>Roseibium</taxon>
    </lineage>
</organism>
<dbReference type="EC" id="4.2.1.8" evidence="5 9"/>
<sequence length="403" mass="45162">MRQTWRWFGPKDRVSIDDMMQAGVEGVVSALHHVPTGVVWTPEEIGQRQREIATRRDGRPSSLQWEVVESLPVSEDIKKQQGDWKTHVENWKVSMRNLRDAGIEVICYNFMPVLDWTRTDLAWERPNGARCMRFDLIDFAAFDIHILARKGAAESFPPEVVEAAARRFAEMSEEDKERIAGNVVFGLPGAAEKFTLEQVREHLAQYDNITEDRLRGNMIDFLSEVAPIAQDIGMRLCCHPDDPPFPLLGLPRIMSTEAQYRAVLDAVDLPANGVTLCTGSLGARPDNDTVKIFKALADRVHFLHLRNVSIEGSALMNSFFEDNHLSGHTDMAAMVKAIVAEEARRAAAGRSDWSIPFRPDHGQDILDDIGREAQPGYPAIGRLKGLAELRGLYNAFQHVAAEA</sequence>
<dbReference type="InterPro" id="IPR036237">
    <property type="entry name" value="Xyl_isomerase-like_sf"/>
</dbReference>
<comment type="similarity">
    <text evidence="4 9">Belongs to the mannonate dehydratase family.</text>
</comment>
<dbReference type="GO" id="GO:0030145">
    <property type="term" value="F:manganese ion binding"/>
    <property type="evidence" value="ECO:0007669"/>
    <property type="project" value="TreeGrafter"/>
</dbReference>
<dbReference type="Gene3D" id="3.20.20.150">
    <property type="entry name" value="Divalent-metal-dependent TIM barrel enzymes"/>
    <property type="match status" value="1"/>
</dbReference>
<evidence type="ECO:0000256" key="9">
    <source>
        <dbReference type="HAMAP-Rule" id="MF_00106"/>
    </source>
</evidence>
<keyword evidence="11" id="KW-1185">Reference proteome</keyword>
<comment type="cofactor">
    <cofactor evidence="9">
        <name>Fe(2+)</name>
        <dbReference type="ChEBI" id="CHEBI:29033"/>
    </cofactor>
    <cofactor evidence="9">
        <name>Mn(2+)</name>
        <dbReference type="ChEBI" id="CHEBI:29035"/>
    </cofactor>
</comment>
<dbReference type="HAMAP" id="MF_00106">
    <property type="entry name" value="UxuA"/>
    <property type="match status" value="1"/>
</dbReference>
<evidence type="ECO:0000256" key="2">
    <source>
        <dbReference type="ARBA" id="ARBA00002713"/>
    </source>
</evidence>
<keyword evidence="6 9" id="KW-0408">Iron</keyword>
<accession>A0A1M7NZZ3</accession>
<dbReference type="GO" id="GO:0008927">
    <property type="term" value="F:mannonate dehydratase activity"/>
    <property type="evidence" value="ECO:0007669"/>
    <property type="project" value="UniProtKB-UniRule"/>
</dbReference>
<evidence type="ECO:0000313" key="10">
    <source>
        <dbReference type="EMBL" id="SHN09734.1"/>
    </source>
</evidence>
<dbReference type="GO" id="GO:0008198">
    <property type="term" value="F:ferrous iron binding"/>
    <property type="evidence" value="ECO:0007669"/>
    <property type="project" value="TreeGrafter"/>
</dbReference>
<dbReference type="AlphaFoldDB" id="A0A1M7NZZ3"/>
<evidence type="ECO:0000313" key="11">
    <source>
        <dbReference type="Proteomes" id="UP000186002"/>
    </source>
</evidence>
<dbReference type="Proteomes" id="UP000186002">
    <property type="component" value="Unassembled WGS sequence"/>
</dbReference>
<dbReference type="EMBL" id="FRBW01000005">
    <property type="protein sequence ID" value="SHN09734.1"/>
    <property type="molecule type" value="Genomic_DNA"/>
</dbReference>
<dbReference type="GO" id="GO:0042840">
    <property type="term" value="P:D-glucuronate catabolic process"/>
    <property type="evidence" value="ECO:0007669"/>
    <property type="project" value="TreeGrafter"/>
</dbReference>
<evidence type="ECO:0000256" key="1">
    <source>
        <dbReference type="ARBA" id="ARBA00001794"/>
    </source>
</evidence>
<dbReference type="OrthoDB" id="9780250at2"/>
<dbReference type="PIRSF" id="PIRSF016049">
    <property type="entry name" value="Man_dehyd"/>
    <property type="match status" value="1"/>
</dbReference>
<evidence type="ECO:0000256" key="8">
    <source>
        <dbReference type="ARBA" id="ARBA00023239"/>
    </source>
</evidence>
<evidence type="ECO:0000256" key="5">
    <source>
        <dbReference type="ARBA" id="ARBA00012927"/>
    </source>
</evidence>
<dbReference type="NCBIfam" id="NF003027">
    <property type="entry name" value="PRK03906.1"/>
    <property type="match status" value="1"/>
</dbReference>
<dbReference type="SUPFAM" id="SSF51658">
    <property type="entry name" value="Xylose isomerase-like"/>
    <property type="match status" value="1"/>
</dbReference>